<reference evidence="1 2" key="1">
    <citation type="submission" date="2013-06" db="EMBL/GenBank/DDBJ databases">
        <authorList>
            <person name="Weinstock G."/>
            <person name="Sodergren E."/>
            <person name="Lobos E.A."/>
            <person name="Fulton L."/>
            <person name="Fulton R."/>
            <person name="Courtney L."/>
            <person name="Fronick C."/>
            <person name="O'Laughlin M."/>
            <person name="Godfrey J."/>
            <person name="Wilson R.M."/>
            <person name="Miner T."/>
            <person name="Farmer C."/>
            <person name="Delehaunty K."/>
            <person name="Cordes M."/>
            <person name="Minx P."/>
            <person name="Tomlinson C."/>
            <person name="Chen J."/>
            <person name="Wollam A."/>
            <person name="Pepin K.H."/>
            <person name="Bhonagiri V."/>
            <person name="Zhang X."/>
            <person name="Warren W."/>
            <person name="Mitreva M."/>
            <person name="Mardis E.R."/>
            <person name="Wilson R.K."/>
        </authorList>
    </citation>
    <scope>NUCLEOTIDE SEQUENCE [LARGE SCALE GENOMIC DNA]</scope>
    <source>
        <strain evidence="1 2">F0570</strain>
    </source>
</reference>
<name>A0A0E2LN06_PORGN</name>
<evidence type="ECO:0000313" key="1">
    <source>
        <dbReference type="EMBL" id="ERJ63723.1"/>
    </source>
</evidence>
<dbReference type="EMBL" id="AWUW01000155">
    <property type="protein sequence ID" value="ERJ63723.1"/>
    <property type="molecule type" value="Genomic_DNA"/>
</dbReference>
<dbReference type="AlphaFoldDB" id="A0A0E2LN06"/>
<protein>
    <submittedName>
        <fullName evidence="1">Uncharacterized protein</fullName>
    </submittedName>
</protein>
<comment type="caution">
    <text evidence="1">The sequence shown here is derived from an EMBL/GenBank/DDBJ whole genome shotgun (WGS) entry which is preliminary data.</text>
</comment>
<organism evidence="1 2">
    <name type="scientific">Porphyromonas gingivalis F0570</name>
    <dbReference type="NCBI Taxonomy" id="1227271"/>
    <lineage>
        <taxon>Bacteria</taxon>
        <taxon>Pseudomonadati</taxon>
        <taxon>Bacteroidota</taxon>
        <taxon>Bacteroidia</taxon>
        <taxon>Bacteroidales</taxon>
        <taxon>Porphyromonadaceae</taxon>
        <taxon>Porphyromonas</taxon>
    </lineage>
</organism>
<evidence type="ECO:0000313" key="2">
    <source>
        <dbReference type="Proteomes" id="UP000016630"/>
    </source>
</evidence>
<proteinExistence type="predicted"/>
<gene>
    <name evidence="1" type="ORF">HMPREF1555_02268</name>
</gene>
<sequence>MRRFVLDKESTNLISGYSDVYRYTFLITCLESFSKQVFFFNVSSM</sequence>
<dbReference type="Proteomes" id="UP000016630">
    <property type="component" value="Unassembled WGS sequence"/>
</dbReference>
<accession>A0A0E2LN06</accession>
<dbReference type="HOGENOM" id="CLU_3203342_0_0_10"/>